<accession>A0A8S5MHS2</accession>
<name>A0A8S5MHS2_9CAUD</name>
<dbReference type="InterPro" id="IPR053735">
    <property type="entry name" value="Type_III_TA_endoRNase"/>
</dbReference>
<dbReference type="EMBL" id="BK014910">
    <property type="protein sequence ID" value="DAD81889.1"/>
    <property type="molecule type" value="Genomic_DNA"/>
</dbReference>
<proteinExistence type="predicted"/>
<reference evidence="1" key="1">
    <citation type="journal article" date="2021" name="Proc. Natl. Acad. Sci. U.S.A.">
        <title>A Catalog of Tens of Thousands of Viruses from Human Metagenomes Reveals Hidden Associations with Chronic Diseases.</title>
        <authorList>
            <person name="Tisza M.J."/>
            <person name="Buck C.B."/>
        </authorList>
    </citation>
    <scope>NUCLEOTIDE SEQUENCE</scope>
    <source>
        <strain evidence="1">CtAvK3</strain>
    </source>
</reference>
<protein>
    <submittedName>
        <fullName evidence="1">Toxin</fullName>
    </submittedName>
</protein>
<dbReference type="Gene3D" id="3.10.129.130">
    <property type="match status" value="1"/>
</dbReference>
<evidence type="ECO:0000313" key="1">
    <source>
        <dbReference type="EMBL" id="DAD81889.1"/>
    </source>
</evidence>
<dbReference type="CDD" id="cd17492">
    <property type="entry name" value="toxin_CptN"/>
    <property type="match status" value="1"/>
</dbReference>
<organism evidence="1">
    <name type="scientific">Siphoviridae sp. ctAvK3</name>
    <dbReference type="NCBI Taxonomy" id="2826184"/>
    <lineage>
        <taxon>Viruses</taxon>
        <taxon>Duplodnaviria</taxon>
        <taxon>Heunggongvirae</taxon>
        <taxon>Uroviricota</taxon>
        <taxon>Caudoviricetes</taxon>
    </lineage>
</organism>
<dbReference type="InterPro" id="IPR058108">
    <property type="entry name" value="CptIN-like"/>
</dbReference>
<sequence length="163" mass="19503">MIERGLYYANDELRELVRTIGGEWNDKKQRPIVCLVRSTENADLYWAIPMGKLDHRDSKQQERLQFYLSLPERDIRSCYYHIGRTTARSIFFISDAIPIIEKYIEREHFGMNQQHYIIKNPNLIAELERKLFRILSVEKTKPDSFRQHITSVKKKMLEELLSE</sequence>